<dbReference type="RefSeq" id="WP_224197653.1">
    <property type="nucleotide sequence ID" value="NZ_JAIRAU010000059.1"/>
</dbReference>
<dbReference type="Pfam" id="PF13646">
    <property type="entry name" value="HEAT_2"/>
    <property type="match status" value="1"/>
</dbReference>
<dbReference type="PRINTS" id="PR00153">
    <property type="entry name" value="CSAPPISMRASE"/>
</dbReference>
<dbReference type="SUPFAM" id="SSF48371">
    <property type="entry name" value="ARM repeat"/>
    <property type="match status" value="2"/>
</dbReference>
<organism evidence="6 7">
    <name type="scientific">Nannocystis pusilla</name>
    <dbReference type="NCBI Taxonomy" id="889268"/>
    <lineage>
        <taxon>Bacteria</taxon>
        <taxon>Pseudomonadati</taxon>
        <taxon>Myxococcota</taxon>
        <taxon>Polyangia</taxon>
        <taxon>Nannocystales</taxon>
        <taxon>Nannocystaceae</taxon>
        <taxon>Nannocystis</taxon>
    </lineage>
</organism>
<keyword evidence="2" id="KW-0697">Rotamase</keyword>
<name>A0ABS7U673_9BACT</name>
<dbReference type="Pfam" id="PF00160">
    <property type="entry name" value="Pro_isomerase"/>
    <property type="match status" value="1"/>
</dbReference>
<reference evidence="6" key="1">
    <citation type="submission" date="2021-08" db="EMBL/GenBank/DDBJ databases">
        <authorList>
            <person name="Stevens D.C."/>
        </authorList>
    </citation>
    <scope>NUCLEOTIDE SEQUENCE</scope>
    <source>
        <strain evidence="6">DSM 53165</strain>
    </source>
</reference>
<dbReference type="Gene3D" id="2.40.100.10">
    <property type="entry name" value="Cyclophilin-like"/>
    <property type="match status" value="1"/>
</dbReference>
<gene>
    <name evidence="6" type="ORF">K7C98_42355</name>
</gene>
<dbReference type="EMBL" id="JAIRAU010000059">
    <property type="protein sequence ID" value="MBZ5715914.1"/>
    <property type="molecule type" value="Genomic_DNA"/>
</dbReference>
<sequence>MEVPRRVHIIVGGCALLVACARPPASPSAGGEDEAPAIARAEARREAGSAELVAYTRGGTSAASLTAIRGLGRTGDARSLARLGELLAAPEEAARVAAMEALALAGALGSDVSAYEATLWQRWPQASSRERLAIVKATWRVGAATAAARLGAALVETETPEVRAAAAIGLGLLGRRELALDDAARDGLVAMVAGGEQHLVYAGVYGLAHAHGAGHDAGEAALQGAVGVLDPDARALALKGLARRRGTGALAALRAGLDDPEPWVRVAAARGLGELGDAAATAALWDWLRVELERDIVDGTGPGHPVLEAMSILTSGKASPPPGAAEAHARAEARVAAAGPASQRVQARLACGLAALAGRAAEWRPPLRCAEALGPAAELERLTFETGLIEQGYGGSAEARGARLATLAGHADARVRAAALAAAAELWEEAPVEGLFEAGLRDSSPAVAGTAAEAVQGRFAGPAPRPAPGQGLVDALVQRAAGERDGELFAGLAGALAKVGGARGLQVCRDALGDANATVRAAARACVKTAGGEDPGITEPSAPPPLPPHEPQPVQGQLMWLLHTERGRVDIALEPAAAPWHVAAIVALTRAGFYDGLGFHRVVPGYVVQGGDPGGTGWGGPGFTLPSEPGEAPFASGAVGIADAGKDTGGSQFFIMHAPAPHLDGRYTRIGEVRHGLAAALALVVGDRIHKAEIVIAPQRPGP</sequence>
<dbReference type="PROSITE" id="PS50072">
    <property type="entry name" value="CSA_PPIASE_2"/>
    <property type="match status" value="1"/>
</dbReference>
<dbReference type="GO" id="GO:0003755">
    <property type="term" value="F:peptidyl-prolyl cis-trans isomerase activity"/>
    <property type="evidence" value="ECO:0007669"/>
    <property type="project" value="UniProtKB-EC"/>
</dbReference>
<dbReference type="InterPro" id="IPR002130">
    <property type="entry name" value="Cyclophilin-type_PPIase_dom"/>
</dbReference>
<accession>A0ABS7U673</accession>
<evidence type="ECO:0000313" key="6">
    <source>
        <dbReference type="EMBL" id="MBZ5715914.1"/>
    </source>
</evidence>
<dbReference type="InterPro" id="IPR011989">
    <property type="entry name" value="ARM-like"/>
</dbReference>
<dbReference type="Proteomes" id="UP001139031">
    <property type="component" value="Unassembled WGS sequence"/>
</dbReference>
<dbReference type="PANTHER" id="PTHR45625">
    <property type="entry name" value="PEPTIDYL-PROLYL CIS-TRANS ISOMERASE-RELATED"/>
    <property type="match status" value="1"/>
</dbReference>
<dbReference type="EC" id="5.2.1.8" evidence="1"/>
<keyword evidence="7" id="KW-1185">Reference proteome</keyword>
<evidence type="ECO:0000256" key="3">
    <source>
        <dbReference type="ARBA" id="ARBA00023235"/>
    </source>
</evidence>
<evidence type="ECO:0000256" key="1">
    <source>
        <dbReference type="ARBA" id="ARBA00013194"/>
    </source>
</evidence>
<evidence type="ECO:0000313" key="7">
    <source>
        <dbReference type="Proteomes" id="UP001139031"/>
    </source>
</evidence>
<feature type="region of interest" description="Disordered" evidence="4">
    <location>
        <begin position="531"/>
        <end position="552"/>
    </location>
</feature>
<dbReference type="CDD" id="cd00317">
    <property type="entry name" value="cyclophilin"/>
    <property type="match status" value="1"/>
</dbReference>
<dbReference type="PANTHER" id="PTHR45625:SF4">
    <property type="entry name" value="PEPTIDYLPROLYL ISOMERASE DOMAIN AND WD REPEAT-CONTAINING PROTEIN 1"/>
    <property type="match status" value="1"/>
</dbReference>
<protein>
    <recommendedName>
        <fullName evidence="1">peptidylprolyl isomerase</fullName>
        <ecNumber evidence="1">5.2.1.8</ecNumber>
    </recommendedName>
</protein>
<proteinExistence type="predicted"/>
<dbReference type="InterPro" id="IPR044666">
    <property type="entry name" value="Cyclophilin_A-like"/>
</dbReference>
<dbReference type="SUPFAM" id="SSF50891">
    <property type="entry name" value="Cyclophilin-like"/>
    <property type="match status" value="1"/>
</dbReference>
<evidence type="ECO:0000256" key="2">
    <source>
        <dbReference type="ARBA" id="ARBA00023110"/>
    </source>
</evidence>
<feature type="compositionally biased region" description="Pro residues" evidence="4">
    <location>
        <begin position="541"/>
        <end position="551"/>
    </location>
</feature>
<dbReference type="PROSITE" id="PS51257">
    <property type="entry name" value="PROKAR_LIPOPROTEIN"/>
    <property type="match status" value="1"/>
</dbReference>
<evidence type="ECO:0000256" key="4">
    <source>
        <dbReference type="SAM" id="MobiDB-lite"/>
    </source>
</evidence>
<dbReference type="InterPro" id="IPR029000">
    <property type="entry name" value="Cyclophilin-like_dom_sf"/>
</dbReference>
<comment type="caution">
    <text evidence="6">The sequence shown here is derived from an EMBL/GenBank/DDBJ whole genome shotgun (WGS) entry which is preliminary data.</text>
</comment>
<dbReference type="Gene3D" id="1.25.10.10">
    <property type="entry name" value="Leucine-rich Repeat Variant"/>
    <property type="match status" value="3"/>
</dbReference>
<dbReference type="InterPro" id="IPR016024">
    <property type="entry name" value="ARM-type_fold"/>
</dbReference>
<keyword evidence="3 6" id="KW-0413">Isomerase</keyword>
<feature type="domain" description="PPIase cyclophilin-type" evidence="5">
    <location>
        <begin position="563"/>
        <end position="703"/>
    </location>
</feature>
<evidence type="ECO:0000259" key="5">
    <source>
        <dbReference type="PROSITE" id="PS50072"/>
    </source>
</evidence>